<protein>
    <submittedName>
        <fullName evidence="1">Uncharacterized protein</fullName>
    </submittedName>
</protein>
<reference evidence="1 2" key="1">
    <citation type="journal article" date="2022" name="bioRxiv">
        <title>The genome of the oomycete Peronosclerospora sorghi, a cosmopolitan pathogen of maize and sorghum, is inflated with dispersed pseudogenes.</title>
        <authorList>
            <person name="Fletcher K."/>
            <person name="Martin F."/>
            <person name="Isakeit T."/>
            <person name="Cavanaugh K."/>
            <person name="Magill C."/>
            <person name="Michelmore R."/>
        </authorList>
    </citation>
    <scope>NUCLEOTIDE SEQUENCE [LARGE SCALE GENOMIC DNA]</scope>
    <source>
        <strain evidence="1">P6</strain>
    </source>
</reference>
<comment type="caution">
    <text evidence="1">The sequence shown here is derived from an EMBL/GenBank/DDBJ whole genome shotgun (WGS) entry which is preliminary data.</text>
</comment>
<dbReference type="Proteomes" id="UP001163321">
    <property type="component" value="Chromosome 7"/>
</dbReference>
<organism evidence="1 2">
    <name type="scientific">Peronosclerospora sorghi</name>
    <dbReference type="NCBI Taxonomy" id="230839"/>
    <lineage>
        <taxon>Eukaryota</taxon>
        <taxon>Sar</taxon>
        <taxon>Stramenopiles</taxon>
        <taxon>Oomycota</taxon>
        <taxon>Peronosporomycetes</taxon>
        <taxon>Peronosporales</taxon>
        <taxon>Peronosporaceae</taxon>
        <taxon>Peronosclerospora</taxon>
    </lineage>
</organism>
<evidence type="ECO:0000313" key="2">
    <source>
        <dbReference type="Proteomes" id="UP001163321"/>
    </source>
</evidence>
<evidence type="ECO:0000313" key="1">
    <source>
        <dbReference type="EMBL" id="KAI9909623.1"/>
    </source>
</evidence>
<dbReference type="EMBL" id="CM047586">
    <property type="protein sequence ID" value="KAI9909623.1"/>
    <property type="molecule type" value="Genomic_DNA"/>
</dbReference>
<accession>A0ACC0VSY6</accession>
<name>A0ACC0VSY6_9STRA</name>
<sequence>MVEKMEKLRLENDNLAARYEELRKSVDEFKRDRDVAVTTIDHLEGEVNQYQNVEKEHEVTIKTLELLLERAETEIRQLKEQLDAANSQPSLGEDNRRLRAELIEIHMDIKAMERQVDDEVQTEAASTQEQSRLLAGSQEDLKKQSIRLNQGEKQLSECEAESTSRTTHVRKQECQLDERMDSASSMTAQDDQQERHSHVITDMNGLLQELEKERRQASEIKHVAAA</sequence>
<gene>
    <name evidence="1" type="ORF">PsorP6_015003</name>
</gene>
<keyword evidence="2" id="KW-1185">Reference proteome</keyword>
<proteinExistence type="predicted"/>